<keyword evidence="2" id="KW-1185">Reference proteome</keyword>
<protein>
    <submittedName>
        <fullName evidence="1">Uncharacterized protein</fullName>
    </submittedName>
</protein>
<sequence>MPLQQQFTLFPVPLVCSPHSAIRFSKLPHLLFDVLGGNPQRANRFEAQTSAKLRGLRSNEWDWHSREALVQQFFADSDRIRAST</sequence>
<organism evidence="1 2">
    <name type="scientific">Ceratodon purpureus</name>
    <name type="common">Fire moss</name>
    <name type="synonym">Dicranum purpureum</name>
    <dbReference type="NCBI Taxonomy" id="3225"/>
    <lineage>
        <taxon>Eukaryota</taxon>
        <taxon>Viridiplantae</taxon>
        <taxon>Streptophyta</taxon>
        <taxon>Embryophyta</taxon>
        <taxon>Bryophyta</taxon>
        <taxon>Bryophytina</taxon>
        <taxon>Bryopsida</taxon>
        <taxon>Dicranidae</taxon>
        <taxon>Pseudoditrichales</taxon>
        <taxon>Ditrichaceae</taxon>
        <taxon>Ceratodon</taxon>
    </lineage>
</organism>
<reference evidence="1" key="1">
    <citation type="submission" date="2020-06" db="EMBL/GenBank/DDBJ databases">
        <title>WGS assembly of Ceratodon purpureus strain R40.</title>
        <authorList>
            <person name="Carey S.B."/>
            <person name="Jenkins J."/>
            <person name="Shu S."/>
            <person name="Lovell J.T."/>
            <person name="Sreedasyam A."/>
            <person name="Maumus F."/>
            <person name="Tiley G.P."/>
            <person name="Fernandez-Pozo N."/>
            <person name="Barry K."/>
            <person name="Chen C."/>
            <person name="Wang M."/>
            <person name="Lipzen A."/>
            <person name="Daum C."/>
            <person name="Saski C.A."/>
            <person name="Payton A.C."/>
            <person name="Mcbreen J.C."/>
            <person name="Conrad R.E."/>
            <person name="Kollar L.M."/>
            <person name="Olsson S."/>
            <person name="Huttunen S."/>
            <person name="Landis J.B."/>
            <person name="Wickett N.J."/>
            <person name="Johnson M.G."/>
            <person name="Rensing S.A."/>
            <person name="Grimwood J."/>
            <person name="Schmutz J."/>
            <person name="Mcdaniel S.F."/>
        </authorList>
    </citation>
    <scope>NUCLEOTIDE SEQUENCE</scope>
    <source>
        <strain evidence="1">R40</strain>
    </source>
</reference>
<dbReference type="Proteomes" id="UP000822688">
    <property type="component" value="Chromosome 7"/>
</dbReference>
<comment type="caution">
    <text evidence="1">The sequence shown here is derived from an EMBL/GenBank/DDBJ whole genome shotgun (WGS) entry which is preliminary data.</text>
</comment>
<accession>A0A8T0HAX6</accession>
<name>A0A8T0HAX6_CERPU</name>
<proteinExistence type="predicted"/>
<gene>
    <name evidence="1" type="ORF">KC19_7G126800</name>
</gene>
<evidence type="ECO:0000313" key="1">
    <source>
        <dbReference type="EMBL" id="KAG0567329.1"/>
    </source>
</evidence>
<evidence type="ECO:0000313" key="2">
    <source>
        <dbReference type="Proteomes" id="UP000822688"/>
    </source>
</evidence>
<dbReference type="EMBL" id="CM026428">
    <property type="protein sequence ID" value="KAG0567329.1"/>
    <property type="molecule type" value="Genomic_DNA"/>
</dbReference>
<dbReference type="AlphaFoldDB" id="A0A8T0HAX6"/>